<dbReference type="PANTHER" id="PTHR11680">
    <property type="entry name" value="SERINE HYDROXYMETHYLTRANSFERASE"/>
    <property type="match status" value="1"/>
</dbReference>
<evidence type="ECO:0000313" key="5">
    <source>
        <dbReference type="Proteomes" id="UP000179242"/>
    </source>
</evidence>
<comment type="cofactor">
    <cofactor evidence="1">
        <name>pyridoxal 5'-phosphate</name>
        <dbReference type="ChEBI" id="CHEBI:597326"/>
    </cofactor>
</comment>
<evidence type="ECO:0000256" key="1">
    <source>
        <dbReference type="ARBA" id="ARBA00001933"/>
    </source>
</evidence>
<dbReference type="GO" id="GO:0046653">
    <property type="term" value="P:tetrahydrofolate metabolic process"/>
    <property type="evidence" value="ECO:0007669"/>
    <property type="project" value="TreeGrafter"/>
</dbReference>
<reference evidence="4 5" key="1">
    <citation type="journal article" date="2016" name="Nat. Commun.">
        <title>Thousands of microbial genomes shed light on interconnected biogeochemical processes in an aquifer system.</title>
        <authorList>
            <person name="Anantharaman K."/>
            <person name="Brown C.T."/>
            <person name="Hug L.A."/>
            <person name="Sharon I."/>
            <person name="Castelle C.J."/>
            <person name="Probst A.J."/>
            <person name="Thomas B.C."/>
            <person name="Singh A."/>
            <person name="Wilkins M.J."/>
            <person name="Karaoz U."/>
            <person name="Brodie E.L."/>
            <person name="Williams K.H."/>
            <person name="Hubbard S.S."/>
            <person name="Banfield J.F."/>
        </authorList>
    </citation>
    <scope>NUCLEOTIDE SEQUENCE [LARGE SCALE GENOMIC DNA]</scope>
</reference>
<evidence type="ECO:0000313" key="4">
    <source>
        <dbReference type="EMBL" id="OGC39644.1"/>
    </source>
</evidence>
<accession>A0A1F4U3U8</accession>
<dbReference type="GO" id="GO:0004372">
    <property type="term" value="F:glycine hydroxymethyltransferase activity"/>
    <property type="evidence" value="ECO:0007669"/>
    <property type="project" value="TreeGrafter"/>
</dbReference>
<dbReference type="InterPro" id="IPR015421">
    <property type="entry name" value="PyrdxlP-dep_Trfase_major"/>
</dbReference>
<dbReference type="GO" id="GO:0030170">
    <property type="term" value="F:pyridoxal phosphate binding"/>
    <property type="evidence" value="ECO:0007669"/>
    <property type="project" value="TreeGrafter"/>
</dbReference>
<gene>
    <name evidence="4" type="ORF">A2438_07230</name>
</gene>
<comment type="caution">
    <text evidence="4">The sequence shown here is derived from an EMBL/GenBank/DDBJ whole genome shotgun (WGS) entry which is preliminary data.</text>
</comment>
<name>A0A1F4U3U8_UNCSA</name>
<dbReference type="Gene3D" id="3.40.640.10">
    <property type="entry name" value="Type I PLP-dependent aspartate aminotransferase-like (Major domain)"/>
    <property type="match status" value="1"/>
</dbReference>
<organism evidence="4 5">
    <name type="scientific">candidate division WOR-1 bacterium RIFOXYC2_FULL_46_14</name>
    <dbReference type="NCBI Taxonomy" id="1802587"/>
    <lineage>
        <taxon>Bacteria</taxon>
        <taxon>Bacillati</taxon>
        <taxon>Saganbacteria</taxon>
    </lineage>
</organism>
<dbReference type="Pfam" id="PF00464">
    <property type="entry name" value="SHMT"/>
    <property type="match status" value="1"/>
</dbReference>
<dbReference type="AlphaFoldDB" id="A0A1F4U3U8"/>
<protein>
    <recommendedName>
        <fullName evidence="3">Serine hydroxymethyltransferase-like domain-containing protein</fullName>
    </recommendedName>
</protein>
<sequence length="111" mass="12300">MKQIIPTNFMTLFDTDPEIATALQSELRRQQDGLEMIPSENYVSPAVLEALGSIATNKYSEGFPGKRYYGGNEYIDQIEQLAKERAKTLFGVSHANVQAPYSLKSSQAIPA</sequence>
<proteinExistence type="predicted"/>
<dbReference type="Proteomes" id="UP000179242">
    <property type="component" value="Unassembled WGS sequence"/>
</dbReference>
<dbReference type="GO" id="GO:0019264">
    <property type="term" value="P:glycine biosynthetic process from serine"/>
    <property type="evidence" value="ECO:0007669"/>
    <property type="project" value="TreeGrafter"/>
</dbReference>
<dbReference type="GO" id="GO:0005829">
    <property type="term" value="C:cytosol"/>
    <property type="evidence" value="ECO:0007669"/>
    <property type="project" value="TreeGrafter"/>
</dbReference>
<dbReference type="PANTHER" id="PTHR11680:SF50">
    <property type="entry name" value="SERINE HYDROXYMETHYLTRANSFERASE"/>
    <property type="match status" value="1"/>
</dbReference>
<dbReference type="InterPro" id="IPR049943">
    <property type="entry name" value="Ser_HO-MeTrfase-like"/>
</dbReference>
<dbReference type="InterPro" id="IPR015422">
    <property type="entry name" value="PyrdxlP-dep_Trfase_small"/>
</dbReference>
<dbReference type="EMBL" id="MEUJ01000007">
    <property type="protein sequence ID" value="OGC39644.1"/>
    <property type="molecule type" value="Genomic_DNA"/>
</dbReference>
<keyword evidence="2" id="KW-0663">Pyridoxal phosphate</keyword>
<dbReference type="Gene3D" id="3.90.1150.10">
    <property type="entry name" value="Aspartate Aminotransferase, domain 1"/>
    <property type="match status" value="1"/>
</dbReference>
<dbReference type="SUPFAM" id="SSF53383">
    <property type="entry name" value="PLP-dependent transferases"/>
    <property type="match status" value="1"/>
</dbReference>
<evidence type="ECO:0000259" key="3">
    <source>
        <dbReference type="Pfam" id="PF00464"/>
    </source>
</evidence>
<dbReference type="InterPro" id="IPR039429">
    <property type="entry name" value="SHMT-like_dom"/>
</dbReference>
<dbReference type="InterPro" id="IPR015424">
    <property type="entry name" value="PyrdxlP-dep_Trfase"/>
</dbReference>
<evidence type="ECO:0000256" key="2">
    <source>
        <dbReference type="ARBA" id="ARBA00022898"/>
    </source>
</evidence>
<feature type="domain" description="Serine hydroxymethyltransferase-like" evidence="3">
    <location>
        <begin position="14"/>
        <end position="99"/>
    </location>
</feature>